<dbReference type="InterPro" id="IPR017972">
    <property type="entry name" value="Cyt_P450_CS"/>
</dbReference>
<organism evidence="9 10">
    <name type="scientific">Aulographum hederae CBS 113979</name>
    <dbReference type="NCBI Taxonomy" id="1176131"/>
    <lineage>
        <taxon>Eukaryota</taxon>
        <taxon>Fungi</taxon>
        <taxon>Dikarya</taxon>
        <taxon>Ascomycota</taxon>
        <taxon>Pezizomycotina</taxon>
        <taxon>Dothideomycetes</taxon>
        <taxon>Pleosporomycetidae</taxon>
        <taxon>Aulographales</taxon>
        <taxon>Aulographaceae</taxon>
    </lineage>
</organism>
<evidence type="ECO:0000256" key="4">
    <source>
        <dbReference type="ARBA" id="ARBA00023002"/>
    </source>
</evidence>
<evidence type="ECO:0000256" key="3">
    <source>
        <dbReference type="ARBA" id="ARBA00022723"/>
    </source>
</evidence>
<dbReference type="InterPro" id="IPR002974">
    <property type="entry name" value="Cyt_P450_E_CYP52_ascomycetes"/>
</dbReference>
<dbReference type="EMBL" id="ML977165">
    <property type="protein sequence ID" value="KAF1984945.1"/>
    <property type="molecule type" value="Genomic_DNA"/>
</dbReference>
<dbReference type="AlphaFoldDB" id="A0A6G1GVJ2"/>
<keyword evidence="5 7" id="KW-0408">Iron</keyword>
<dbReference type="SUPFAM" id="SSF48264">
    <property type="entry name" value="Cytochrome P450"/>
    <property type="match status" value="1"/>
</dbReference>
<keyword evidence="8" id="KW-1133">Transmembrane helix</keyword>
<dbReference type="InterPro" id="IPR047146">
    <property type="entry name" value="Cyt_P450_E_CYP52_fungi"/>
</dbReference>
<evidence type="ECO:0000313" key="9">
    <source>
        <dbReference type="EMBL" id="KAF1984945.1"/>
    </source>
</evidence>
<keyword evidence="4 7" id="KW-0560">Oxidoreductase</keyword>
<dbReference type="PRINTS" id="PR01239">
    <property type="entry name" value="EP450IICYP52"/>
</dbReference>
<dbReference type="GO" id="GO:0020037">
    <property type="term" value="F:heme binding"/>
    <property type="evidence" value="ECO:0007669"/>
    <property type="project" value="InterPro"/>
</dbReference>
<dbReference type="GO" id="GO:0005506">
    <property type="term" value="F:iron ion binding"/>
    <property type="evidence" value="ECO:0007669"/>
    <property type="project" value="InterPro"/>
</dbReference>
<dbReference type="PANTHER" id="PTHR24287:SF18">
    <property type="entry name" value="CYTOCHROME P450 MONOOXYGENASE APDE-RELATED"/>
    <property type="match status" value="1"/>
</dbReference>
<feature type="transmembrane region" description="Helical" evidence="8">
    <location>
        <begin position="12"/>
        <end position="30"/>
    </location>
</feature>
<comment type="similarity">
    <text evidence="2 7">Belongs to the cytochrome P450 family.</text>
</comment>
<keyword evidence="6 7" id="KW-0503">Monooxygenase</keyword>
<dbReference type="PROSITE" id="PS00086">
    <property type="entry name" value="CYTOCHROME_P450"/>
    <property type="match status" value="1"/>
</dbReference>
<sequence length="532" mass="59196">MRGAELVLRAVHVPPSIFLASVVVLVLYLLSRRINARKSKNRDEQFAAERGCKPTRSLQFKWPLGLDLVTAAFKANSSGHILSFFTRLIEESGTTFEQILFGSRGIDTIDPENIEAVLSTQFKEFGLGARRATFFPLLGDGIFTQDGASWKHSRELLRPLFSSNRSENFSEIQAAVHKMIASIPEGDGPVDLQPLFFRLTLETTIQLLFGRNLTHLSSEQVSKFADAFNRGQDYLARRGRLGDLYWLIGGSEFRKTCADVHKFVDSMISSALEDSGNQPEKSNKYFFLDALTKESTDPVRLRSQLLNLLLAGRDTTGCMLSWTLRLLANDQRVLQKLRTEISAQLGDRPATQADIKKLSYLNCIMKEVLRLYPSVPVNSRSALVTTTLPVGGGPDGRSPILVRAGEAVGYCVYVMHRRKDIYGDDADFFRPERWEVEGFERGLGWGYLPFNGGPRVCLGQDFALMEAAYTIISIVQTFSTILPGVPPGSPQPDENSAEAGNELNTGIETGKERQGVTLVLMNVEGCWVRLSR</sequence>
<name>A0A6G1GVJ2_9PEZI</name>
<gene>
    <name evidence="9" type="ORF">K402DRAFT_422550</name>
</gene>
<proteinExistence type="inferred from homology"/>
<evidence type="ECO:0000256" key="7">
    <source>
        <dbReference type="RuleBase" id="RU000461"/>
    </source>
</evidence>
<keyword evidence="10" id="KW-1185">Reference proteome</keyword>
<evidence type="ECO:0000256" key="8">
    <source>
        <dbReference type="SAM" id="Phobius"/>
    </source>
</evidence>
<dbReference type="GO" id="GO:0016712">
    <property type="term" value="F:oxidoreductase activity, acting on paired donors, with incorporation or reduction of molecular oxygen, reduced flavin or flavoprotein as one donor, and incorporation of one atom of oxygen"/>
    <property type="evidence" value="ECO:0007669"/>
    <property type="project" value="InterPro"/>
</dbReference>
<dbReference type="InterPro" id="IPR036396">
    <property type="entry name" value="Cyt_P450_sf"/>
</dbReference>
<keyword evidence="7" id="KW-0349">Heme</keyword>
<keyword evidence="8" id="KW-0812">Transmembrane</keyword>
<dbReference type="Pfam" id="PF00067">
    <property type="entry name" value="p450"/>
    <property type="match status" value="1"/>
</dbReference>
<dbReference type="Gene3D" id="1.10.630.10">
    <property type="entry name" value="Cytochrome P450"/>
    <property type="match status" value="1"/>
</dbReference>
<keyword evidence="8" id="KW-0472">Membrane</keyword>
<evidence type="ECO:0000256" key="2">
    <source>
        <dbReference type="ARBA" id="ARBA00010617"/>
    </source>
</evidence>
<dbReference type="PANTHER" id="PTHR24287">
    <property type="entry name" value="P450, PUTATIVE (EUROFUNG)-RELATED"/>
    <property type="match status" value="1"/>
</dbReference>
<dbReference type="OrthoDB" id="1470350at2759"/>
<keyword evidence="3 7" id="KW-0479">Metal-binding</keyword>
<evidence type="ECO:0000256" key="1">
    <source>
        <dbReference type="ARBA" id="ARBA00001971"/>
    </source>
</evidence>
<dbReference type="Proteomes" id="UP000800041">
    <property type="component" value="Unassembled WGS sequence"/>
</dbReference>
<reference evidence="9" key="1">
    <citation type="journal article" date="2020" name="Stud. Mycol.">
        <title>101 Dothideomycetes genomes: a test case for predicting lifestyles and emergence of pathogens.</title>
        <authorList>
            <person name="Haridas S."/>
            <person name="Albert R."/>
            <person name="Binder M."/>
            <person name="Bloem J."/>
            <person name="Labutti K."/>
            <person name="Salamov A."/>
            <person name="Andreopoulos B."/>
            <person name="Baker S."/>
            <person name="Barry K."/>
            <person name="Bills G."/>
            <person name="Bluhm B."/>
            <person name="Cannon C."/>
            <person name="Castanera R."/>
            <person name="Culley D."/>
            <person name="Daum C."/>
            <person name="Ezra D."/>
            <person name="Gonzalez J."/>
            <person name="Henrissat B."/>
            <person name="Kuo A."/>
            <person name="Liang C."/>
            <person name="Lipzen A."/>
            <person name="Lutzoni F."/>
            <person name="Magnuson J."/>
            <person name="Mondo S."/>
            <person name="Nolan M."/>
            <person name="Ohm R."/>
            <person name="Pangilinan J."/>
            <person name="Park H.-J."/>
            <person name="Ramirez L."/>
            <person name="Alfaro M."/>
            <person name="Sun H."/>
            <person name="Tritt A."/>
            <person name="Yoshinaga Y."/>
            <person name="Zwiers L.-H."/>
            <person name="Turgeon B."/>
            <person name="Goodwin S."/>
            <person name="Spatafora J."/>
            <person name="Crous P."/>
            <person name="Grigoriev I."/>
        </authorList>
    </citation>
    <scope>NUCLEOTIDE SEQUENCE</scope>
    <source>
        <strain evidence="9">CBS 113979</strain>
    </source>
</reference>
<protein>
    <submittedName>
        <fullName evidence="9">Cytochrome P450</fullName>
    </submittedName>
</protein>
<accession>A0A6G1GVJ2</accession>
<evidence type="ECO:0000256" key="5">
    <source>
        <dbReference type="ARBA" id="ARBA00023004"/>
    </source>
</evidence>
<evidence type="ECO:0000313" key="10">
    <source>
        <dbReference type="Proteomes" id="UP000800041"/>
    </source>
</evidence>
<dbReference type="CDD" id="cd11063">
    <property type="entry name" value="CYP52"/>
    <property type="match status" value="1"/>
</dbReference>
<comment type="cofactor">
    <cofactor evidence="1">
        <name>heme</name>
        <dbReference type="ChEBI" id="CHEBI:30413"/>
    </cofactor>
</comment>
<dbReference type="InterPro" id="IPR001128">
    <property type="entry name" value="Cyt_P450"/>
</dbReference>
<dbReference type="PRINTS" id="PR00385">
    <property type="entry name" value="P450"/>
</dbReference>
<evidence type="ECO:0000256" key="6">
    <source>
        <dbReference type="ARBA" id="ARBA00023033"/>
    </source>
</evidence>